<evidence type="ECO:0000256" key="2">
    <source>
        <dbReference type="ARBA" id="ARBA00023015"/>
    </source>
</evidence>
<feature type="compositionally biased region" description="Pro residues" evidence="4">
    <location>
        <begin position="143"/>
        <end position="153"/>
    </location>
</feature>
<dbReference type="SMART" id="SM00353">
    <property type="entry name" value="HLH"/>
    <property type="match status" value="1"/>
</dbReference>
<sequence>MENHHSSAAPPNAKDGSSGIPEENKDVAVPNLSSAPEVAATVAASNDDDVSKGKNVVAADNEELKPHIVSERSRRNRLRDYFGELKAYIPQIPEKSDKATIVEHAIDYIKYLEKMKAMLEKRKQELALARQVGVVAAASSSSAPPPPPPPPPQTSHGMAVAAMPSDVPAGACSYVPPPPPPQPAVPVPAPQLLPATMSSDVVPQPQPLQPAPPQARIITATPVGFQTWSWPDLVLSVSNDTAHISVSAPRHRGMWTKVMVLSVLNKYGIDVVTAQVDSDAVRSVFNIYARVTAMGGGNPSALEVYQLAVSEILVWLTTS</sequence>
<dbReference type="GO" id="GO:0003700">
    <property type="term" value="F:DNA-binding transcription factor activity"/>
    <property type="evidence" value="ECO:0007669"/>
    <property type="project" value="InterPro"/>
</dbReference>
<evidence type="ECO:0000256" key="3">
    <source>
        <dbReference type="ARBA" id="ARBA00023163"/>
    </source>
</evidence>
<evidence type="ECO:0000313" key="7">
    <source>
        <dbReference type="Proteomes" id="UP000000768"/>
    </source>
</evidence>
<dbReference type="eggNOG" id="ENOG502QSD0">
    <property type="taxonomic scope" value="Eukaryota"/>
</dbReference>
<dbReference type="PANTHER" id="PTHR46772">
    <property type="entry name" value="BHLH DOMAIN-CONTAINING PROTEIN"/>
    <property type="match status" value="1"/>
</dbReference>
<feature type="domain" description="BHLH" evidence="5">
    <location>
        <begin position="62"/>
        <end position="112"/>
    </location>
</feature>
<accession>A0A1B6PF71</accession>
<evidence type="ECO:0000256" key="1">
    <source>
        <dbReference type="ARBA" id="ARBA00005510"/>
    </source>
</evidence>
<dbReference type="Gramene" id="KXG24316">
    <property type="protein sequence ID" value="KXG24316"/>
    <property type="gene ID" value="SORBI_3007G025300"/>
</dbReference>
<keyword evidence="3" id="KW-0804">Transcription</keyword>
<organism evidence="6 7">
    <name type="scientific">Sorghum bicolor</name>
    <name type="common">Sorghum</name>
    <name type="synonym">Sorghum vulgare</name>
    <dbReference type="NCBI Taxonomy" id="4558"/>
    <lineage>
        <taxon>Eukaryota</taxon>
        <taxon>Viridiplantae</taxon>
        <taxon>Streptophyta</taxon>
        <taxon>Embryophyta</taxon>
        <taxon>Tracheophyta</taxon>
        <taxon>Spermatophyta</taxon>
        <taxon>Magnoliopsida</taxon>
        <taxon>Liliopsida</taxon>
        <taxon>Poales</taxon>
        <taxon>Poaceae</taxon>
        <taxon>PACMAD clade</taxon>
        <taxon>Panicoideae</taxon>
        <taxon>Andropogonodae</taxon>
        <taxon>Andropogoneae</taxon>
        <taxon>Sorghinae</taxon>
        <taxon>Sorghum</taxon>
    </lineage>
</organism>
<reference evidence="6 7" key="1">
    <citation type="journal article" date="2009" name="Nature">
        <title>The Sorghum bicolor genome and the diversification of grasses.</title>
        <authorList>
            <person name="Paterson A.H."/>
            <person name="Bowers J.E."/>
            <person name="Bruggmann R."/>
            <person name="Dubchak I."/>
            <person name="Grimwood J."/>
            <person name="Gundlach H."/>
            <person name="Haberer G."/>
            <person name="Hellsten U."/>
            <person name="Mitros T."/>
            <person name="Poliakov A."/>
            <person name="Schmutz J."/>
            <person name="Spannagl M."/>
            <person name="Tang H."/>
            <person name="Wang X."/>
            <person name="Wicker T."/>
            <person name="Bharti A.K."/>
            <person name="Chapman J."/>
            <person name="Feltus F.A."/>
            <person name="Gowik U."/>
            <person name="Grigoriev I.V."/>
            <person name="Lyons E."/>
            <person name="Maher C.A."/>
            <person name="Martis M."/>
            <person name="Narechania A."/>
            <person name="Otillar R.P."/>
            <person name="Penning B.W."/>
            <person name="Salamov A.A."/>
            <person name="Wang Y."/>
            <person name="Zhang L."/>
            <person name="Carpita N.C."/>
            <person name="Freeling M."/>
            <person name="Gingle A.R."/>
            <person name="Hash C.T."/>
            <person name="Keller B."/>
            <person name="Klein P."/>
            <person name="Kresovich S."/>
            <person name="McCann M.C."/>
            <person name="Ming R."/>
            <person name="Peterson D.G."/>
            <person name="Mehboob-ur-Rahman"/>
            <person name="Ware D."/>
            <person name="Westhoff P."/>
            <person name="Mayer K.F."/>
            <person name="Messing J."/>
            <person name="Rokhsar D.S."/>
        </authorList>
    </citation>
    <scope>NUCLEOTIDE SEQUENCE [LARGE SCALE GENOMIC DNA]</scope>
    <source>
        <strain evidence="7">cv. BTx623</strain>
    </source>
</reference>
<keyword evidence="2" id="KW-0805">Transcription regulation</keyword>
<dbReference type="FunCoup" id="A0A1B6PF71">
    <property type="interactions" value="2501"/>
</dbReference>
<keyword evidence="7" id="KW-1185">Reference proteome</keyword>
<evidence type="ECO:0000259" key="5">
    <source>
        <dbReference type="PROSITE" id="PS50888"/>
    </source>
</evidence>
<reference evidence="7" key="2">
    <citation type="journal article" date="2018" name="Plant J.">
        <title>The Sorghum bicolor reference genome: improved assembly, gene annotations, a transcriptome atlas, and signatures of genome organization.</title>
        <authorList>
            <person name="McCormick R.F."/>
            <person name="Truong S.K."/>
            <person name="Sreedasyam A."/>
            <person name="Jenkins J."/>
            <person name="Shu S."/>
            <person name="Sims D."/>
            <person name="Kennedy M."/>
            <person name="Amirebrahimi M."/>
            <person name="Weers B.D."/>
            <person name="McKinley B."/>
            <person name="Mattison A."/>
            <person name="Morishige D.T."/>
            <person name="Grimwood J."/>
            <person name="Schmutz J."/>
            <person name="Mullet J.E."/>
        </authorList>
    </citation>
    <scope>NUCLEOTIDE SEQUENCE [LARGE SCALE GENOMIC DNA]</scope>
    <source>
        <strain evidence="7">cv. BTx623</strain>
    </source>
</reference>
<dbReference type="PROSITE" id="PS50888">
    <property type="entry name" value="BHLH"/>
    <property type="match status" value="1"/>
</dbReference>
<gene>
    <name evidence="6" type="ORF">SORBI_3007G025300</name>
</gene>
<dbReference type="Gene3D" id="4.10.280.10">
    <property type="entry name" value="Helix-loop-helix DNA-binding domain"/>
    <property type="match status" value="1"/>
</dbReference>
<name>A0A1B6PF71_SORBI</name>
<dbReference type="InterPro" id="IPR036638">
    <property type="entry name" value="HLH_DNA-bd_sf"/>
</dbReference>
<dbReference type="Proteomes" id="UP000000768">
    <property type="component" value="Chromosome 7"/>
</dbReference>
<evidence type="ECO:0000313" key="6">
    <source>
        <dbReference type="EMBL" id="KXG24316.1"/>
    </source>
</evidence>
<evidence type="ECO:0000256" key="4">
    <source>
        <dbReference type="SAM" id="MobiDB-lite"/>
    </source>
</evidence>
<dbReference type="AlphaFoldDB" id="A0A1B6PF71"/>
<protein>
    <recommendedName>
        <fullName evidence="5">BHLH domain-containing protein</fullName>
    </recommendedName>
</protein>
<dbReference type="EMBL" id="CM000766">
    <property type="protein sequence ID" value="KXG24316.1"/>
    <property type="molecule type" value="Genomic_DNA"/>
</dbReference>
<dbReference type="InterPro" id="IPR011598">
    <property type="entry name" value="bHLH_dom"/>
</dbReference>
<dbReference type="GO" id="GO:0009960">
    <property type="term" value="P:endosperm development"/>
    <property type="evidence" value="ECO:0007669"/>
    <property type="project" value="InterPro"/>
</dbReference>
<dbReference type="InParanoid" id="A0A1B6PF71"/>
<feature type="region of interest" description="Disordered" evidence="4">
    <location>
        <begin position="1"/>
        <end position="71"/>
    </location>
</feature>
<dbReference type="SUPFAM" id="SSF47459">
    <property type="entry name" value="HLH, helix-loop-helix DNA-binding domain"/>
    <property type="match status" value="1"/>
</dbReference>
<dbReference type="PANTHER" id="PTHR46772:SF8">
    <property type="entry name" value="TRANSCRIPTION FACTOR BHLH95"/>
    <property type="match status" value="1"/>
</dbReference>
<proteinExistence type="inferred from homology"/>
<feature type="region of interest" description="Disordered" evidence="4">
    <location>
        <begin position="138"/>
        <end position="159"/>
    </location>
</feature>
<dbReference type="GO" id="GO:0046983">
    <property type="term" value="F:protein dimerization activity"/>
    <property type="evidence" value="ECO:0007669"/>
    <property type="project" value="InterPro"/>
</dbReference>
<dbReference type="Pfam" id="PF00010">
    <property type="entry name" value="HLH"/>
    <property type="match status" value="1"/>
</dbReference>
<dbReference type="InterPro" id="IPR044278">
    <property type="entry name" value="BHLH95-like"/>
</dbReference>
<feature type="compositionally biased region" description="Basic and acidic residues" evidence="4">
    <location>
        <begin position="62"/>
        <end position="71"/>
    </location>
</feature>
<comment type="similarity">
    <text evidence="1">Belongs to the bHLH protein family.</text>
</comment>